<sequence length="144" mass="16795">CEYRWETLDDKPRVVEHWTSDGEHFQFDYDFEARQTRVTDVLGRRAEVTWNADRRVVASTDFGGEQYRIALDDTGNINSLTLPDGNQLGFEYDDLSRLTAETDPLGRTTRYQHHYKTTLVKQITYPDGAVWKARYDERGNLVAE</sequence>
<dbReference type="InterPro" id="IPR031325">
    <property type="entry name" value="RHS_repeat"/>
</dbReference>
<dbReference type="Proteomes" id="UP000050490">
    <property type="component" value="Unassembled WGS sequence"/>
</dbReference>
<name>A0A0P9Q544_PSEA0</name>
<dbReference type="Pfam" id="PF05593">
    <property type="entry name" value="RHS_repeat"/>
    <property type="match status" value="1"/>
</dbReference>
<evidence type="ECO:0000313" key="2">
    <source>
        <dbReference type="Proteomes" id="UP000050490"/>
    </source>
</evidence>
<comment type="caution">
    <text evidence="1">The sequence shown here is derived from an EMBL/GenBank/DDBJ whole genome shotgun (WGS) entry which is preliminary data.</text>
</comment>
<evidence type="ECO:0000313" key="1">
    <source>
        <dbReference type="EMBL" id="KPX22468.1"/>
    </source>
</evidence>
<dbReference type="InterPro" id="IPR006530">
    <property type="entry name" value="YD"/>
</dbReference>
<dbReference type="EMBL" id="LJQI01000366">
    <property type="protein sequence ID" value="KPX22468.1"/>
    <property type="molecule type" value="Genomic_DNA"/>
</dbReference>
<organism evidence="1 2">
    <name type="scientific">Pseudomonas amygdali pv. eriobotryae</name>
    <dbReference type="NCBI Taxonomy" id="129137"/>
    <lineage>
        <taxon>Bacteria</taxon>
        <taxon>Pseudomonadati</taxon>
        <taxon>Pseudomonadota</taxon>
        <taxon>Gammaproteobacteria</taxon>
        <taxon>Pseudomonadales</taxon>
        <taxon>Pseudomonadaceae</taxon>
        <taxon>Pseudomonas</taxon>
        <taxon>Pseudomonas amygdali</taxon>
    </lineage>
</organism>
<dbReference type="NCBIfam" id="TIGR01643">
    <property type="entry name" value="YD_repeat_2x"/>
    <property type="match status" value="1"/>
</dbReference>
<accession>A0A0P9Q544</accession>
<evidence type="ECO:0008006" key="3">
    <source>
        <dbReference type="Google" id="ProtNLM"/>
    </source>
</evidence>
<gene>
    <name evidence="1" type="ORF">ALO70_05440</name>
</gene>
<dbReference type="AlphaFoldDB" id="A0A0P9Q544"/>
<dbReference type="Gene3D" id="2.180.10.10">
    <property type="entry name" value="RHS repeat-associated core"/>
    <property type="match status" value="1"/>
</dbReference>
<proteinExistence type="predicted"/>
<protein>
    <recommendedName>
        <fullName evidence="3">Rhs protein</fullName>
    </recommendedName>
</protein>
<reference evidence="1 2" key="1">
    <citation type="submission" date="2015-09" db="EMBL/GenBank/DDBJ databases">
        <title>Genome announcement of multiple Pseudomonas syringae strains.</title>
        <authorList>
            <person name="Thakur S."/>
            <person name="Wang P.W."/>
            <person name="Gong Y."/>
            <person name="Weir B.S."/>
            <person name="Guttman D.S."/>
        </authorList>
    </citation>
    <scope>NUCLEOTIDE SEQUENCE [LARGE SCALE GENOMIC DNA]</scope>
    <source>
        <strain evidence="1 2">ICMP4455</strain>
    </source>
</reference>
<feature type="non-terminal residue" evidence="1">
    <location>
        <position position="144"/>
    </location>
</feature>
<feature type="non-terminal residue" evidence="1">
    <location>
        <position position="1"/>
    </location>
</feature>